<evidence type="ECO:0000313" key="2">
    <source>
        <dbReference type="Proteomes" id="UP000247515"/>
    </source>
</evidence>
<name>A0ABX5MH36_9BURK</name>
<reference evidence="1 2" key="1">
    <citation type="submission" date="2018-05" db="EMBL/GenBank/DDBJ databases">
        <title>Genomic Encyclopedia of Type Strains, Phase IV (KMG-V): Genome sequencing to study the core and pangenomes of soil and plant-associated prokaryotes.</title>
        <authorList>
            <person name="Whitman W."/>
        </authorList>
    </citation>
    <scope>NUCLEOTIDE SEQUENCE [LARGE SCALE GENOMIC DNA]</scope>
    <source>
        <strain evidence="1 2">SIr-6563</strain>
    </source>
</reference>
<gene>
    <name evidence="1" type="ORF">C7400_12196</name>
</gene>
<accession>A0ABX5MH36</accession>
<protein>
    <submittedName>
        <fullName evidence="1">Uncharacterized protein</fullName>
    </submittedName>
</protein>
<sequence length="38" mass="3931">MGAFAARGAAMLMRRSAGFAPEREAHATAARIATASRP</sequence>
<dbReference type="EMBL" id="QJJV01000021">
    <property type="protein sequence ID" value="PXX10619.1"/>
    <property type="molecule type" value="Genomic_DNA"/>
</dbReference>
<organism evidence="1 2">
    <name type="scientific">Paraburkholderia tropica</name>
    <dbReference type="NCBI Taxonomy" id="92647"/>
    <lineage>
        <taxon>Bacteria</taxon>
        <taxon>Pseudomonadati</taxon>
        <taxon>Pseudomonadota</taxon>
        <taxon>Betaproteobacteria</taxon>
        <taxon>Burkholderiales</taxon>
        <taxon>Burkholderiaceae</taxon>
        <taxon>Paraburkholderia</taxon>
    </lineage>
</organism>
<dbReference type="Proteomes" id="UP000247515">
    <property type="component" value="Unassembled WGS sequence"/>
</dbReference>
<comment type="caution">
    <text evidence="1">The sequence shown here is derived from an EMBL/GenBank/DDBJ whole genome shotgun (WGS) entry which is preliminary data.</text>
</comment>
<proteinExistence type="predicted"/>
<evidence type="ECO:0000313" key="1">
    <source>
        <dbReference type="EMBL" id="PXX10619.1"/>
    </source>
</evidence>
<keyword evidence="2" id="KW-1185">Reference proteome</keyword>